<name>A0A6I6GXI0_9BACT</name>
<protein>
    <recommendedName>
        <fullName evidence="3">ImmA/IrrE family metallo-endopeptidase</fullName>
    </recommendedName>
</protein>
<accession>A0A6I6GXI0</accession>
<evidence type="ECO:0000313" key="1">
    <source>
        <dbReference type="EMBL" id="QGW29789.1"/>
    </source>
</evidence>
<dbReference type="KEGG" id="fls:GLV81_18200"/>
<evidence type="ECO:0008006" key="3">
    <source>
        <dbReference type="Google" id="ProtNLM"/>
    </source>
</evidence>
<organism evidence="1 2">
    <name type="scientific">Phnomibacter ginsenosidimutans</name>
    <dbReference type="NCBI Taxonomy" id="2676868"/>
    <lineage>
        <taxon>Bacteria</taxon>
        <taxon>Pseudomonadati</taxon>
        <taxon>Bacteroidota</taxon>
        <taxon>Chitinophagia</taxon>
        <taxon>Chitinophagales</taxon>
        <taxon>Chitinophagaceae</taxon>
        <taxon>Phnomibacter</taxon>
    </lineage>
</organism>
<keyword evidence="2" id="KW-1185">Reference proteome</keyword>
<sequence length="80" mass="9491">MSLEEKVFQEARSLLGDPINDWEFIGIEFNESHPHLRYYPSEGKISISLSLKAKYDEVQYIFQLSHELCHLFYPKRNSQV</sequence>
<dbReference type="Proteomes" id="UP000426027">
    <property type="component" value="Chromosome"/>
</dbReference>
<evidence type="ECO:0000313" key="2">
    <source>
        <dbReference type="Proteomes" id="UP000426027"/>
    </source>
</evidence>
<proteinExistence type="predicted"/>
<reference evidence="1 2" key="1">
    <citation type="submission" date="2019-11" db="EMBL/GenBank/DDBJ databases">
        <authorList>
            <person name="Im W.T."/>
        </authorList>
    </citation>
    <scope>NUCLEOTIDE SEQUENCE [LARGE SCALE GENOMIC DNA]</scope>
    <source>
        <strain evidence="1 2">SB-02</strain>
    </source>
</reference>
<dbReference type="EMBL" id="CP046566">
    <property type="protein sequence ID" value="QGW29789.1"/>
    <property type="molecule type" value="Genomic_DNA"/>
</dbReference>
<dbReference type="AlphaFoldDB" id="A0A6I6GXI0"/>
<gene>
    <name evidence="1" type="ORF">GLV81_18200</name>
</gene>